<protein>
    <recommendedName>
        <fullName evidence="2">Protein kinase domain-containing protein</fullName>
    </recommendedName>
</protein>
<evidence type="ECO:0000259" key="2">
    <source>
        <dbReference type="PROSITE" id="PS50011"/>
    </source>
</evidence>
<gene>
    <name evidence="3" type="ORF">QQX98_004832</name>
</gene>
<dbReference type="PANTHER" id="PTHR24359:SF37">
    <property type="entry name" value="PROTEIN KINASE DOMAIN-CONTAINING PROTEIN"/>
    <property type="match status" value="1"/>
</dbReference>
<dbReference type="EMBL" id="JAZAVJ010000061">
    <property type="protein sequence ID" value="KAK7417071.1"/>
    <property type="molecule type" value="Genomic_DNA"/>
</dbReference>
<dbReference type="PROSITE" id="PS50011">
    <property type="entry name" value="PROTEIN_KINASE_DOM"/>
    <property type="match status" value="1"/>
</dbReference>
<dbReference type="Gene3D" id="1.10.510.10">
    <property type="entry name" value="Transferase(Phosphotransferase) domain 1"/>
    <property type="match status" value="1"/>
</dbReference>
<feature type="region of interest" description="Disordered" evidence="1">
    <location>
        <begin position="1"/>
        <end position="25"/>
    </location>
</feature>
<dbReference type="SMART" id="SM00220">
    <property type="entry name" value="S_TKc"/>
    <property type="match status" value="1"/>
</dbReference>
<dbReference type="Proteomes" id="UP001498476">
    <property type="component" value="Unassembled WGS sequence"/>
</dbReference>
<feature type="compositionally biased region" description="Basic and acidic residues" evidence="1">
    <location>
        <begin position="1"/>
        <end position="17"/>
    </location>
</feature>
<organism evidence="3 4">
    <name type="scientific">Neonectria punicea</name>
    <dbReference type="NCBI Taxonomy" id="979145"/>
    <lineage>
        <taxon>Eukaryota</taxon>
        <taxon>Fungi</taxon>
        <taxon>Dikarya</taxon>
        <taxon>Ascomycota</taxon>
        <taxon>Pezizomycotina</taxon>
        <taxon>Sordariomycetes</taxon>
        <taxon>Hypocreomycetidae</taxon>
        <taxon>Hypocreales</taxon>
        <taxon>Nectriaceae</taxon>
        <taxon>Neonectria</taxon>
    </lineage>
</organism>
<dbReference type="SUPFAM" id="SSF56112">
    <property type="entry name" value="Protein kinase-like (PK-like)"/>
    <property type="match status" value="1"/>
</dbReference>
<reference evidence="3 4" key="1">
    <citation type="journal article" date="2025" name="Microbiol. Resour. Announc.">
        <title>Draft genome sequences for Neonectria magnoliae and Neonectria punicea, canker pathogens of Liriodendron tulipifera and Acer saccharum in West Virginia.</title>
        <authorList>
            <person name="Petronek H.M."/>
            <person name="Kasson M.T."/>
            <person name="Metheny A.M."/>
            <person name="Stauder C.M."/>
            <person name="Lovett B."/>
            <person name="Lynch S.C."/>
            <person name="Garnas J.R."/>
            <person name="Kasson L.R."/>
            <person name="Stajich J.E."/>
        </authorList>
    </citation>
    <scope>NUCLEOTIDE SEQUENCE [LARGE SCALE GENOMIC DNA]</scope>
    <source>
        <strain evidence="3 4">NRRL 64653</strain>
    </source>
</reference>
<dbReference type="CDD" id="cd00180">
    <property type="entry name" value="PKc"/>
    <property type="match status" value="1"/>
</dbReference>
<evidence type="ECO:0000313" key="3">
    <source>
        <dbReference type="EMBL" id="KAK7417071.1"/>
    </source>
</evidence>
<dbReference type="Pfam" id="PF00069">
    <property type="entry name" value="Pkinase"/>
    <property type="match status" value="1"/>
</dbReference>
<evidence type="ECO:0000256" key="1">
    <source>
        <dbReference type="SAM" id="MobiDB-lite"/>
    </source>
</evidence>
<comment type="caution">
    <text evidence="3">The sequence shown here is derived from an EMBL/GenBank/DDBJ whole genome shotgun (WGS) entry which is preliminary data.</text>
</comment>
<feature type="region of interest" description="Disordered" evidence="1">
    <location>
        <begin position="39"/>
        <end position="63"/>
    </location>
</feature>
<sequence>MDSSKEDSIQEANDPRFDLTQFEGSFGRRSRDARRNLLIGSHNSPLGPGVLRNAIPQDPTSNTEASIVIDGGDTKQLEHTASTDQESSLWQTPQDAASLLLSGTGDRFSGGLVPSNRSSFDVDPVTQPPEDSTLELRVRVAMEKSMWSGTDNKFLPINERNQIINAKAIKNELKGLNLGSEYDLDEITEQIWGISTFSRPHTTTTNKTTRRKLFTILLLMDKVKTILGLIKEGIHDNDLPFSLDPETETQLQRKLATGNCETMRTFESWRPHECDNFNRYQWQMLAPYWELSSKRSPKVLHYELDERIILPFVYFSNPQPEESINDYVGGFSEVRKVEIHPAHHNDHHPDPCRGHRRFFAVKRLHQDEWSNANFDKEAKNLKRFVDKHHDHLIRLLITFKHGRDYHLVFQWADENLLNYWQKPSAEAINLPRDADSARWIAKQFMGLADGIKLIHECKVEKSNRDFLAPAEGDKIYGRHGDLKPENILWFKNDDRGILQIADFGLTEFHKRSSIQVPASQVGGSRTHRAPEFDAARAVVAPSSDMWSFGCILLEFVAWYLLGWKEVDEFSKRRSHEDGGGVYEDKFFISKPRRGAQISGDSPGAEVKQSVIKEIRKLRELEQCTDFFCDVLDLVENGLLQGRLLKSSNMRLRFQA</sequence>
<dbReference type="PANTHER" id="PTHR24359">
    <property type="entry name" value="SERINE/THREONINE-PROTEIN KINASE SBK1"/>
    <property type="match status" value="1"/>
</dbReference>
<name>A0ABR1H7Q4_9HYPO</name>
<keyword evidence="4" id="KW-1185">Reference proteome</keyword>
<feature type="domain" description="Protein kinase" evidence="2">
    <location>
        <begin position="320"/>
        <end position="655"/>
    </location>
</feature>
<dbReference type="InterPro" id="IPR000719">
    <property type="entry name" value="Prot_kinase_dom"/>
</dbReference>
<proteinExistence type="predicted"/>
<accession>A0ABR1H7Q4</accession>
<evidence type="ECO:0000313" key="4">
    <source>
        <dbReference type="Proteomes" id="UP001498476"/>
    </source>
</evidence>
<dbReference type="InterPro" id="IPR011009">
    <property type="entry name" value="Kinase-like_dom_sf"/>
</dbReference>